<comment type="similarity">
    <text evidence="4 14">Belongs to the D-alanine--D-alanine ligase family.</text>
</comment>
<dbReference type="Gene3D" id="3.40.50.20">
    <property type="match status" value="1"/>
</dbReference>
<accession>A0ABZ2YA00</accession>
<dbReference type="InterPro" id="IPR013815">
    <property type="entry name" value="ATP_grasp_subdomain_1"/>
</dbReference>
<keyword evidence="11 14" id="KW-0573">Peptidoglycan synthesis</keyword>
<organism evidence="17 18">
    <name type="scientific">Thermatribacter velox</name>
    <dbReference type="NCBI Taxonomy" id="3039681"/>
    <lineage>
        <taxon>Bacteria</taxon>
        <taxon>Pseudomonadati</taxon>
        <taxon>Atribacterota</taxon>
        <taxon>Atribacteria</taxon>
        <taxon>Atribacterales</taxon>
        <taxon>Thermatribacteraceae</taxon>
        <taxon>Thermatribacter</taxon>
    </lineage>
</organism>
<dbReference type="InterPro" id="IPR011761">
    <property type="entry name" value="ATP-grasp"/>
</dbReference>
<evidence type="ECO:0000256" key="7">
    <source>
        <dbReference type="ARBA" id="ARBA00022598"/>
    </source>
</evidence>
<dbReference type="PANTHER" id="PTHR23132">
    <property type="entry name" value="D-ALANINE--D-ALANINE LIGASE"/>
    <property type="match status" value="1"/>
</dbReference>
<dbReference type="HAMAP" id="MF_00047">
    <property type="entry name" value="Dala_Dala_lig"/>
    <property type="match status" value="1"/>
</dbReference>
<evidence type="ECO:0000256" key="9">
    <source>
        <dbReference type="ARBA" id="ARBA00022840"/>
    </source>
</evidence>
<dbReference type="PANTHER" id="PTHR23132:SF23">
    <property type="entry name" value="D-ALANINE--D-ALANINE LIGASE B"/>
    <property type="match status" value="1"/>
</dbReference>
<gene>
    <name evidence="14" type="primary">ddl</name>
    <name evidence="17" type="ORF">QBE54_08655</name>
</gene>
<evidence type="ECO:0000256" key="5">
    <source>
        <dbReference type="ARBA" id="ARBA00012216"/>
    </source>
</evidence>
<dbReference type="EC" id="6.3.2.4" evidence="5 14"/>
<dbReference type="Pfam" id="PF01820">
    <property type="entry name" value="Dala_Dala_lig_N"/>
    <property type="match status" value="1"/>
</dbReference>
<evidence type="ECO:0000313" key="17">
    <source>
        <dbReference type="EMBL" id="WZL75652.1"/>
    </source>
</evidence>
<reference evidence="17 18" key="1">
    <citation type="submission" date="2023-03" db="EMBL/GenBank/DDBJ databases">
        <title>Novel Species.</title>
        <authorList>
            <person name="Ma S."/>
        </authorList>
    </citation>
    <scope>NUCLEOTIDE SEQUENCE [LARGE SCALE GENOMIC DNA]</scope>
    <source>
        <strain evidence="17 18">B11</strain>
    </source>
</reference>
<dbReference type="RefSeq" id="WP_369017802.1">
    <property type="nucleotide sequence ID" value="NZ_CP121689.1"/>
</dbReference>
<keyword evidence="7 14" id="KW-0436">Ligase</keyword>
<evidence type="ECO:0000256" key="1">
    <source>
        <dbReference type="ARBA" id="ARBA00001936"/>
    </source>
</evidence>
<dbReference type="InterPro" id="IPR016185">
    <property type="entry name" value="PreATP-grasp_dom_sf"/>
</dbReference>
<evidence type="ECO:0000256" key="3">
    <source>
        <dbReference type="ARBA" id="ARBA00004496"/>
    </source>
</evidence>
<dbReference type="Gene3D" id="3.30.470.20">
    <property type="entry name" value="ATP-grasp fold, B domain"/>
    <property type="match status" value="1"/>
</dbReference>
<dbReference type="PIRSF" id="PIRSF039102">
    <property type="entry name" value="Ddl/VanB"/>
    <property type="match status" value="1"/>
</dbReference>
<proteinExistence type="inferred from homology"/>
<evidence type="ECO:0000256" key="15">
    <source>
        <dbReference type="PROSITE-ProRule" id="PRU00409"/>
    </source>
</evidence>
<dbReference type="SUPFAM" id="SSF56059">
    <property type="entry name" value="Glutathione synthetase ATP-binding domain-like"/>
    <property type="match status" value="1"/>
</dbReference>
<dbReference type="InterPro" id="IPR000291">
    <property type="entry name" value="D-Ala_lig_Van_CS"/>
</dbReference>
<dbReference type="EMBL" id="CP121689">
    <property type="protein sequence ID" value="WZL75652.1"/>
    <property type="molecule type" value="Genomic_DNA"/>
</dbReference>
<comment type="function">
    <text evidence="14">Cell wall formation.</text>
</comment>
<dbReference type="NCBIfam" id="NF002528">
    <property type="entry name" value="PRK01966.1-4"/>
    <property type="match status" value="1"/>
</dbReference>
<evidence type="ECO:0000256" key="8">
    <source>
        <dbReference type="ARBA" id="ARBA00022741"/>
    </source>
</evidence>
<evidence type="ECO:0000256" key="14">
    <source>
        <dbReference type="HAMAP-Rule" id="MF_00047"/>
    </source>
</evidence>
<evidence type="ECO:0000259" key="16">
    <source>
        <dbReference type="PROSITE" id="PS50975"/>
    </source>
</evidence>
<dbReference type="PROSITE" id="PS50975">
    <property type="entry name" value="ATP_GRASP"/>
    <property type="match status" value="1"/>
</dbReference>
<dbReference type="InterPro" id="IPR005905">
    <property type="entry name" value="D_ala_D_ala"/>
</dbReference>
<keyword evidence="8 15" id="KW-0547">Nucleotide-binding</keyword>
<evidence type="ECO:0000256" key="12">
    <source>
        <dbReference type="ARBA" id="ARBA00023316"/>
    </source>
</evidence>
<dbReference type="PROSITE" id="PS00843">
    <property type="entry name" value="DALA_DALA_LIGASE_1"/>
    <property type="match status" value="1"/>
</dbReference>
<evidence type="ECO:0000256" key="10">
    <source>
        <dbReference type="ARBA" id="ARBA00022960"/>
    </source>
</evidence>
<evidence type="ECO:0000313" key="18">
    <source>
        <dbReference type="Proteomes" id="UP001461341"/>
    </source>
</evidence>
<dbReference type="InterPro" id="IPR011127">
    <property type="entry name" value="Dala_Dala_lig_N"/>
</dbReference>
<comment type="subcellular location">
    <subcellularLocation>
        <location evidence="3 14">Cytoplasm</location>
    </subcellularLocation>
</comment>
<dbReference type="Proteomes" id="UP001461341">
    <property type="component" value="Chromosome"/>
</dbReference>
<dbReference type="SUPFAM" id="SSF52440">
    <property type="entry name" value="PreATP-grasp domain"/>
    <property type="match status" value="1"/>
</dbReference>
<dbReference type="InterPro" id="IPR011095">
    <property type="entry name" value="Dala_Dala_lig_C"/>
</dbReference>
<name>A0ABZ2YA00_9BACT</name>
<keyword evidence="9 15" id="KW-0067">ATP-binding</keyword>
<dbReference type="NCBIfam" id="TIGR01205">
    <property type="entry name" value="D_ala_D_alaTIGR"/>
    <property type="match status" value="1"/>
</dbReference>
<evidence type="ECO:0000256" key="4">
    <source>
        <dbReference type="ARBA" id="ARBA00010871"/>
    </source>
</evidence>
<dbReference type="Pfam" id="PF07478">
    <property type="entry name" value="Dala_Dala_lig_C"/>
    <property type="match status" value="1"/>
</dbReference>
<keyword evidence="18" id="KW-1185">Reference proteome</keyword>
<evidence type="ECO:0000256" key="13">
    <source>
        <dbReference type="ARBA" id="ARBA00047614"/>
    </source>
</evidence>
<sequence length="355" mass="39379">MAKIRLAVLMGGLGEEHEVSLSSGRGVVQHADYRKYLVRPVIIDREGQWRIATTFLTAPMALEELHFKDYQIGEAIEVLRREVDLVFIVLHGRFGEDGTIQGLLEIAGIAYVGSGVTASALGMHKAFFRAVAEHTGILVPPGVVVRRREWEERPEEVLARVRSLDSFVVKPAAQGSSIGVFMVENYQKLREAIDEALKLDGEIIVEKRIKGKEVTCGVLGGGGKEILPLPPTLIVPRDAEFFDYFSKYTPGATLEITPAPLPENVIQRLQEIALLTHKTLGCRGMSRSDFIYDEEEGQIYLLEINTIPGLTPTSLIPQACRAIGMSFKDLIDYLVEDSLSASDLRYNSRIFNRIG</sequence>
<comment type="cofactor">
    <cofactor evidence="1">
        <name>Mn(2+)</name>
        <dbReference type="ChEBI" id="CHEBI:29035"/>
    </cofactor>
</comment>
<comment type="pathway">
    <text evidence="14">Cell wall biogenesis; peptidoglycan biosynthesis.</text>
</comment>
<keyword evidence="12 14" id="KW-0961">Cell wall biogenesis/degradation</keyword>
<evidence type="ECO:0000256" key="11">
    <source>
        <dbReference type="ARBA" id="ARBA00022984"/>
    </source>
</evidence>
<comment type="cofactor">
    <cofactor evidence="2">
        <name>Mg(2+)</name>
        <dbReference type="ChEBI" id="CHEBI:18420"/>
    </cofactor>
</comment>
<evidence type="ECO:0000256" key="2">
    <source>
        <dbReference type="ARBA" id="ARBA00001946"/>
    </source>
</evidence>
<evidence type="ECO:0000256" key="6">
    <source>
        <dbReference type="ARBA" id="ARBA00022490"/>
    </source>
</evidence>
<comment type="catalytic activity">
    <reaction evidence="13 14">
        <text>2 D-alanine + ATP = D-alanyl-D-alanine + ADP + phosphate + H(+)</text>
        <dbReference type="Rhea" id="RHEA:11224"/>
        <dbReference type="ChEBI" id="CHEBI:15378"/>
        <dbReference type="ChEBI" id="CHEBI:30616"/>
        <dbReference type="ChEBI" id="CHEBI:43474"/>
        <dbReference type="ChEBI" id="CHEBI:57416"/>
        <dbReference type="ChEBI" id="CHEBI:57822"/>
        <dbReference type="ChEBI" id="CHEBI:456216"/>
        <dbReference type="EC" id="6.3.2.4"/>
    </reaction>
</comment>
<dbReference type="PROSITE" id="PS00844">
    <property type="entry name" value="DALA_DALA_LIGASE_2"/>
    <property type="match status" value="1"/>
</dbReference>
<protein>
    <recommendedName>
        <fullName evidence="5 14">D-alanine--D-alanine ligase</fullName>
        <ecNumber evidence="5 14">6.3.2.4</ecNumber>
    </recommendedName>
    <alternativeName>
        <fullName evidence="14">D-Ala-D-Ala ligase</fullName>
    </alternativeName>
    <alternativeName>
        <fullName evidence="14">D-alanylalanine synthetase</fullName>
    </alternativeName>
</protein>
<feature type="domain" description="ATP-grasp" evidence="16">
    <location>
        <begin position="129"/>
        <end position="336"/>
    </location>
</feature>
<keyword evidence="6 14" id="KW-0963">Cytoplasm</keyword>
<keyword evidence="10 14" id="KW-0133">Cell shape</keyword>
<dbReference type="NCBIfam" id="NF002378">
    <property type="entry name" value="PRK01372.1"/>
    <property type="match status" value="1"/>
</dbReference>
<dbReference type="GO" id="GO:0008716">
    <property type="term" value="F:D-alanine-D-alanine ligase activity"/>
    <property type="evidence" value="ECO:0007669"/>
    <property type="project" value="UniProtKB-EC"/>
</dbReference>
<dbReference type="Gene3D" id="3.30.1490.20">
    <property type="entry name" value="ATP-grasp fold, A domain"/>
    <property type="match status" value="1"/>
</dbReference>